<dbReference type="Proteomes" id="UP000260649">
    <property type="component" value="Unassembled WGS sequence"/>
</dbReference>
<dbReference type="AlphaFoldDB" id="A0A3E2B6G4"/>
<dbReference type="PANTHER" id="PTHR43581">
    <property type="entry name" value="ATP/GTP PHOSPHATASE"/>
    <property type="match status" value="1"/>
</dbReference>
<dbReference type="Pfam" id="PF13304">
    <property type="entry name" value="AAA_21"/>
    <property type="match status" value="1"/>
</dbReference>
<reference evidence="2 3" key="1">
    <citation type="submission" date="2018-07" db="EMBL/GenBank/DDBJ databases">
        <title>GABA Modulating Bacteria of the Human Gut Microbiota.</title>
        <authorList>
            <person name="Strandwitz P."/>
            <person name="Kim K.H."/>
            <person name="Terekhova D."/>
            <person name="Liu J.K."/>
            <person name="Sharma A."/>
            <person name="Levering J."/>
            <person name="Mcdonald D."/>
            <person name="Dietrich D."/>
            <person name="Ramadhar T.R."/>
            <person name="Lekbua A."/>
            <person name="Mroue N."/>
            <person name="Liston C."/>
            <person name="Stewart E.J."/>
            <person name="Dubin M.J."/>
            <person name="Zengler K."/>
            <person name="Knight R."/>
            <person name="Gilbert J.A."/>
            <person name="Clardy J."/>
            <person name="Lewis K."/>
        </authorList>
    </citation>
    <scope>NUCLEOTIDE SEQUENCE [LARGE SCALE GENOMIC DNA]</scope>
    <source>
        <strain evidence="2 3">KLE1738</strain>
    </source>
</reference>
<evidence type="ECO:0000313" key="2">
    <source>
        <dbReference type="EMBL" id="RFT07521.1"/>
    </source>
</evidence>
<dbReference type="RefSeq" id="WP_021919801.1">
    <property type="nucleotide sequence ID" value="NZ_CAKXKJ010000009.1"/>
</dbReference>
<evidence type="ECO:0000313" key="3">
    <source>
        <dbReference type="Proteomes" id="UP000260649"/>
    </source>
</evidence>
<dbReference type="InterPro" id="IPR027417">
    <property type="entry name" value="P-loop_NTPase"/>
</dbReference>
<dbReference type="Gene3D" id="3.40.50.300">
    <property type="entry name" value="P-loop containing nucleotide triphosphate hydrolases"/>
    <property type="match status" value="1"/>
</dbReference>
<organism evidence="2 3">
    <name type="scientific">Evtepia gabavorous</name>
    <dbReference type="NCBI Taxonomy" id="2211183"/>
    <lineage>
        <taxon>Bacteria</taxon>
        <taxon>Bacillati</taxon>
        <taxon>Bacillota</taxon>
        <taxon>Clostridia</taxon>
        <taxon>Eubacteriales</taxon>
        <taxon>Evtepia</taxon>
    </lineage>
</organism>
<sequence>MKRYLSSFTLPSKTDQEFALGKAVNRRTCYQNVYPFGVFGAWEETRLEMEPITILYGGNGSGKTTLLNLMGDALGLERRSVYNRAAFFQNFVDLCQWEGERQMPAGSAVLTSDDVFDDLLDLRSLNEGIDLDRQALLREYKDLRSQGFQLRSLDDYGHLKKVISAQRNTGSAFVRQELGGELRGKSNGETALAYFTSRVTEGRLYLLDEPENSLSADYQQALARFLEDSARFYRCQLVIATHSPFLLALKGAAVYDLDAQPPCRRPWRELPAMQTWAAFFRAHQGEWEDDKEENHETR</sequence>
<dbReference type="GO" id="GO:0005524">
    <property type="term" value="F:ATP binding"/>
    <property type="evidence" value="ECO:0007669"/>
    <property type="project" value="InterPro"/>
</dbReference>
<comment type="caution">
    <text evidence="2">The sequence shown here is derived from an EMBL/GenBank/DDBJ whole genome shotgun (WGS) entry which is preliminary data.</text>
</comment>
<dbReference type="GO" id="GO:0016887">
    <property type="term" value="F:ATP hydrolysis activity"/>
    <property type="evidence" value="ECO:0007669"/>
    <property type="project" value="InterPro"/>
</dbReference>
<gene>
    <name evidence="2" type="ORF">DV520_02445</name>
</gene>
<dbReference type="InterPro" id="IPR003959">
    <property type="entry name" value="ATPase_AAA_core"/>
</dbReference>
<dbReference type="PANTHER" id="PTHR43581:SF4">
    <property type="entry name" value="ATP_GTP PHOSPHATASE"/>
    <property type="match status" value="1"/>
</dbReference>
<proteinExistence type="predicted"/>
<dbReference type="InterPro" id="IPR051396">
    <property type="entry name" value="Bact_Antivir_Def_Nuclease"/>
</dbReference>
<name>A0A3E2B6G4_9FIRM</name>
<dbReference type="GeneID" id="97994599"/>
<protein>
    <submittedName>
        <fullName evidence="2">AAA family ATPase</fullName>
    </submittedName>
</protein>
<feature type="domain" description="AAA+ ATPase" evidence="1">
    <location>
        <begin position="49"/>
        <end position="263"/>
    </location>
</feature>
<dbReference type="OrthoDB" id="9784297at2"/>
<evidence type="ECO:0000259" key="1">
    <source>
        <dbReference type="SMART" id="SM00382"/>
    </source>
</evidence>
<dbReference type="InterPro" id="IPR003593">
    <property type="entry name" value="AAA+_ATPase"/>
</dbReference>
<dbReference type="EMBL" id="QQRQ01000002">
    <property type="protein sequence ID" value="RFT07521.1"/>
    <property type="molecule type" value="Genomic_DNA"/>
</dbReference>
<accession>A0A3E2B6G4</accession>
<dbReference type="CDD" id="cd00267">
    <property type="entry name" value="ABC_ATPase"/>
    <property type="match status" value="1"/>
</dbReference>
<dbReference type="SMART" id="SM00382">
    <property type="entry name" value="AAA"/>
    <property type="match status" value="1"/>
</dbReference>
<keyword evidence="3" id="KW-1185">Reference proteome</keyword>
<dbReference type="SUPFAM" id="SSF52540">
    <property type="entry name" value="P-loop containing nucleoside triphosphate hydrolases"/>
    <property type="match status" value="1"/>
</dbReference>